<protein>
    <submittedName>
        <fullName evidence="1">Uncharacterized protein</fullName>
    </submittedName>
</protein>
<gene>
    <name evidence="1" type="ORF">A3860_32695</name>
</gene>
<dbReference type="InterPro" id="IPR045538">
    <property type="entry name" value="CIS_TMP"/>
</dbReference>
<evidence type="ECO:0000313" key="2">
    <source>
        <dbReference type="Proteomes" id="UP000192796"/>
    </source>
</evidence>
<accession>A0A1V9FQC9</accession>
<dbReference type="OrthoDB" id="1488184at2"/>
<dbReference type="Pfam" id="PF19268">
    <property type="entry name" value="CIS_TMP"/>
    <property type="match status" value="2"/>
</dbReference>
<proteinExistence type="predicted"/>
<reference evidence="1 2" key="1">
    <citation type="submission" date="2016-03" db="EMBL/GenBank/DDBJ databases">
        <title>Niastella vici sp. nov., isolated from farmland soil.</title>
        <authorList>
            <person name="Chen L."/>
            <person name="Wang D."/>
            <person name="Yang S."/>
            <person name="Wang G."/>
        </authorList>
    </citation>
    <scope>NUCLEOTIDE SEQUENCE [LARGE SCALE GENOMIC DNA]</scope>
    <source>
        <strain evidence="1 2">DJ57</strain>
    </source>
</reference>
<organism evidence="1 2">
    <name type="scientific">Niastella vici</name>
    <dbReference type="NCBI Taxonomy" id="1703345"/>
    <lineage>
        <taxon>Bacteria</taxon>
        <taxon>Pseudomonadati</taxon>
        <taxon>Bacteroidota</taxon>
        <taxon>Chitinophagia</taxon>
        <taxon>Chitinophagales</taxon>
        <taxon>Chitinophagaceae</taxon>
        <taxon>Niastella</taxon>
    </lineage>
</organism>
<name>A0A1V9FQC9_9BACT</name>
<dbReference type="EMBL" id="LVYD01000060">
    <property type="protein sequence ID" value="OQP60575.1"/>
    <property type="molecule type" value="Genomic_DNA"/>
</dbReference>
<evidence type="ECO:0000313" key="1">
    <source>
        <dbReference type="EMBL" id="OQP60575.1"/>
    </source>
</evidence>
<dbReference type="Proteomes" id="UP000192796">
    <property type="component" value="Unassembled WGS sequence"/>
</dbReference>
<keyword evidence="2" id="KW-1185">Reference proteome</keyword>
<sequence length="427" mass="47994">MKHVIRKQLISLQLAAGHDAFSIQQSARDYFYDQVAPALDKVLTELSSPNEMISLDRVEIDLGNLHWKNEKLIANSEQLYQILKQSLSERLSATGREETNKATSVTVRTRPAHACGQWLYYMENGVLPWALQHTPAAWLEQVLHQLAIDHQLTARTKDLLKQHRWFLLRVVRDHSAHFLQQLAGVLTAKPQPGLPAEIDRMASQMELSPEYQRTKHQLWSAALLQFAAGKTTWQPGEALPHLPGTTGEAVIPEAQPSPLQEGIFCAFAGVVLLHPFFKHLFNHLSLLENGLFINEAAKAKAVLLIYYAATGNTNPKDHELAVAKTLCGMPLWEVLEAGAYALTEPEKEETGNMLHAAIAQWTIINNTSAAGLREGFLSRPGKLFLEQTTITFTLETSGIDVLLDHLPWNLSIIKFPWLNQLIRVEWR</sequence>
<dbReference type="AlphaFoldDB" id="A0A1V9FQC9"/>
<comment type="caution">
    <text evidence="1">The sequence shown here is derived from an EMBL/GenBank/DDBJ whole genome shotgun (WGS) entry which is preliminary data.</text>
</comment>
<dbReference type="STRING" id="1703345.A3860_32695"/>
<dbReference type="RefSeq" id="WP_081152685.1">
    <property type="nucleotide sequence ID" value="NZ_LVYD01000060.1"/>
</dbReference>